<dbReference type="Pfam" id="PF06821">
    <property type="entry name" value="Ser_hydrolase"/>
    <property type="match status" value="1"/>
</dbReference>
<dbReference type="SUPFAM" id="SSF53474">
    <property type="entry name" value="alpha/beta-Hydrolases"/>
    <property type="match status" value="1"/>
</dbReference>
<reference evidence="2" key="1">
    <citation type="journal article" date="2019" name="Int. J. Syst. Evol. Microbiol.">
        <title>The Global Catalogue of Microorganisms (GCM) 10K type strain sequencing project: providing services to taxonomists for standard genome sequencing and annotation.</title>
        <authorList>
            <consortium name="The Broad Institute Genomics Platform"/>
            <consortium name="The Broad Institute Genome Sequencing Center for Infectious Disease"/>
            <person name="Wu L."/>
            <person name="Ma J."/>
        </authorList>
    </citation>
    <scope>NUCLEOTIDE SEQUENCE [LARGE SCALE GENOMIC DNA]</scope>
    <source>
        <strain evidence="2">JCM 4376</strain>
    </source>
</reference>
<gene>
    <name evidence="1" type="ORF">GCM10015535_41700</name>
</gene>
<dbReference type="InterPro" id="IPR010662">
    <property type="entry name" value="RBBP9/YdeN"/>
</dbReference>
<evidence type="ECO:0000313" key="1">
    <source>
        <dbReference type="EMBL" id="GGV89042.1"/>
    </source>
</evidence>
<dbReference type="InterPro" id="IPR029058">
    <property type="entry name" value="AB_hydrolase_fold"/>
</dbReference>
<dbReference type="Gene3D" id="3.40.50.1820">
    <property type="entry name" value="alpha/beta hydrolase"/>
    <property type="match status" value="1"/>
</dbReference>
<dbReference type="Proteomes" id="UP000660675">
    <property type="component" value="Unassembled WGS sequence"/>
</dbReference>
<proteinExistence type="predicted"/>
<keyword evidence="2" id="KW-1185">Reference proteome</keyword>
<protein>
    <recommendedName>
        <fullName evidence="3">Alpha/beta hydrolase</fullName>
    </recommendedName>
</protein>
<evidence type="ECO:0008006" key="3">
    <source>
        <dbReference type="Google" id="ProtNLM"/>
    </source>
</evidence>
<name>A0ABQ2W249_9ACTN</name>
<organism evidence="1 2">
    <name type="scientific">Streptomyces gelaticus</name>
    <dbReference type="NCBI Taxonomy" id="285446"/>
    <lineage>
        <taxon>Bacteria</taxon>
        <taxon>Bacillati</taxon>
        <taxon>Actinomycetota</taxon>
        <taxon>Actinomycetes</taxon>
        <taxon>Kitasatosporales</taxon>
        <taxon>Streptomycetaceae</taxon>
        <taxon>Streptomyces</taxon>
    </lineage>
</organism>
<dbReference type="RefSeq" id="WP_189545271.1">
    <property type="nucleotide sequence ID" value="NZ_BMTF01000014.1"/>
</dbReference>
<sequence length="195" mass="20860">MNPTPTVVLVPGLRDHVPDHWQTVLAARIAGAVTVPSPTDAGLSRDARVMALNDTLSRIQGPVVLVAHSAGVLTTVHWAARHRRPVHGALLATPPDFDTPLPDGHPGPQTLRENGWLPVRRNPLPFPSVVAASTNDPLARLDRVAELARAWGSRLVNIGPVGHLNPASGYGEWPQALELLQTFGCRTTPDTEVSV</sequence>
<dbReference type="EMBL" id="BMTF01000014">
    <property type="protein sequence ID" value="GGV89042.1"/>
    <property type="molecule type" value="Genomic_DNA"/>
</dbReference>
<accession>A0ABQ2W249</accession>
<comment type="caution">
    <text evidence="1">The sequence shown here is derived from an EMBL/GenBank/DDBJ whole genome shotgun (WGS) entry which is preliminary data.</text>
</comment>
<evidence type="ECO:0000313" key="2">
    <source>
        <dbReference type="Proteomes" id="UP000660675"/>
    </source>
</evidence>